<accession>A0A4V0Z7U8</accession>
<organism evidence="2 4">
    <name type="scientific">Blautia producta</name>
    <dbReference type="NCBI Taxonomy" id="33035"/>
    <lineage>
        <taxon>Bacteria</taxon>
        <taxon>Bacillati</taxon>
        <taxon>Bacillota</taxon>
        <taxon>Clostridia</taxon>
        <taxon>Lachnospirales</taxon>
        <taxon>Lachnospiraceae</taxon>
        <taxon>Blautia</taxon>
    </lineage>
</organism>
<dbReference type="EMBL" id="CP035945">
    <property type="protein sequence ID" value="QBE98048.1"/>
    <property type="molecule type" value="Genomic_DNA"/>
</dbReference>
<evidence type="ECO:0000313" key="5">
    <source>
        <dbReference type="Proteomes" id="UP000515789"/>
    </source>
</evidence>
<dbReference type="InterPro" id="IPR016032">
    <property type="entry name" value="Sig_transdc_resp-reg_C-effctor"/>
</dbReference>
<dbReference type="GO" id="GO:0003700">
    <property type="term" value="F:DNA-binding transcription factor activity"/>
    <property type="evidence" value="ECO:0007669"/>
    <property type="project" value="InterPro"/>
</dbReference>
<evidence type="ECO:0000259" key="1">
    <source>
        <dbReference type="Pfam" id="PF08769"/>
    </source>
</evidence>
<dbReference type="KEGG" id="bpro:PMF13cell1_03611"/>
<name>A0A4V0Z7U8_9FIRM</name>
<dbReference type="Proteomes" id="UP000289794">
    <property type="component" value="Chromosome"/>
</dbReference>
<gene>
    <name evidence="2" type="primary">spo0A_2</name>
    <name evidence="3" type="ORF">E5259_15275</name>
    <name evidence="2" type="ORF">PMF13cell1_03611</name>
</gene>
<dbReference type="EMBL" id="CP039126">
    <property type="protein sequence ID" value="QMW78837.1"/>
    <property type="molecule type" value="Genomic_DNA"/>
</dbReference>
<sequence>MNTEIELIRKFNITSRYKGYYLLPEAIQIAIENYGCCLKITKDIYPVLAQRHGIPYKRVERNIRTVIEKCWENNRTFMEEIAGKELEICPSNGQFFDFVAYWMLKNSESGKGKSV</sequence>
<dbReference type="InterPro" id="IPR014879">
    <property type="entry name" value="Spo0A_C"/>
</dbReference>
<dbReference type="AlphaFoldDB" id="A0A4V0Z7U8"/>
<dbReference type="GO" id="GO:0042173">
    <property type="term" value="P:regulation of sporulation resulting in formation of a cellular spore"/>
    <property type="evidence" value="ECO:0007669"/>
    <property type="project" value="InterPro"/>
</dbReference>
<dbReference type="SUPFAM" id="SSF46894">
    <property type="entry name" value="C-terminal effector domain of the bipartite response regulators"/>
    <property type="match status" value="1"/>
</dbReference>
<reference evidence="2 4" key="1">
    <citation type="submission" date="2019-01" db="EMBL/GenBank/DDBJ databases">
        <title>PMF-metabolizing Aryl O-demethylase.</title>
        <authorList>
            <person name="Kim M."/>
        </authorList>
    </citation>
    <scope>NUCLEOTIDE SEQUENCE [LARGE SCALE GENOMIC DNA]</scope>
    <source>
        <strain evidence="2 4">PMF1</strain>
    </source>
</reference>
<dbReference type="GO" id="GO:0005509">
    <property type="term" value="F:calcium ion binding"/>
    <property type="evidence" value="ECO:0007669"/>
    <property type="project" value="InterPro"/>
</dbReference>
<dbReference type="InterPro" id="IPR036388">
    <property type="entry name" value="WH-like_DNA-bd_sf"/>
</dbReference>
<evidence type="ECO:0000313" key="4">
    <source>
        <dbReference type="Proteomes" id="UP000289794"/>
    </source>
</evidence>
<evidence type="ECO:0000313" key="3">
    <source>
        <dbReference type="EMBL" id="QMW78837.1"/>
    </source>
</evidence>
<dbReference type="Gene3D" id="1.10.10.10">
    <property type="entry name" value="Winged helix-like DNA-binding domain superfamily/Winged helix DNA-binding domain"/>
    <property type="match status" value="1"/>
</dbReference>
<dbReference type="GeneID" id="75051401"/>
<feature type="domain" description="Sporulation initiation factor Spo0A C-terminal" evidence="1">
    <location>
        <begin position="6"/>
        <end position="100"/>
    </location>
</feature>
<evidence type="ECO:0000313" key="2">
    <source>
        <dbReference type="EMBL" id="QBE98048.1"/>
    </source>
</evidence>
<dbReference type="RefSeq" id="WP_018596724.1">
    <property type="nucleotide sequence ID" value="NZ_AP031416.1"/>
</dbReference>
<dbReference type="GO" id="GO:0003677">
    <property type="term" value="F:DNA binding"/>
    <property type="evidence" value="ECO:0007669"/>
    <property type="project" value="InterPro"/>
</dbReference>
<dbReference type="GO" id="GO:0005737">
    <property type="term" value="C:cytoplasm"/>
    <property type="evidence" value="ECO:0007669"/>
    <property type="project" value="InterPro"/>
</dbReference>
<proteinExistence type="predicted"/>
<dbReference type="Pfam" id="PF08769">
    <property type="entry name" value="Spo0A_C"/>
    <property type="match status" value="1"/>
</dbReference>
<dbReference type="Proteomes" id="UP000515789">
    <property type="component" value="Chromosome"/>
</dbReference>
<protein>
    <submittedName>
        <fullName evidence="2">Stage 0 sporulation protein A</fullName>
    </submittedName>
</protein>
<reference evidence="3 5" key="2">
    <citation type="submission" date="2019-04" db="EMBL/GenBank/DDBJ databases">
        <authorList>
            <person name="Schori C."/>
            <person name="Ahrens C."/>
        </authorList>
    </citation>
    <scope>NUCLEOTIDE SEQUENCE [LARGE SCALE GENOMIC DNA]</scope>
    <source>
        <strain evidence="3 5">DSM 2950</strain>
    </source>
</reference>